<dbReference type="AlphaFoldDB" id="A0AA38XR39"/>
<gene>
    <name evidence="4" type="ORF">H2204_013069</name>
</gene>
<dbReference type="Gene3D" id="3.30.300.30">
    <property type="match status" value="1"/>
</dbReference>
<dbReference type="Pfam" id="PF13193">
    <property type="entry name" value="AMP-binding_C"/>
    <property type="match status" value="1"/>
</dbReference>
<comment type="similarity">
    <text evidence="1">Belongs to the ATP-dependent AMP-binding enzyme family.</text>
</comment>
<evidence type="ECO:0000313" key="4">
    <source>
        <dbReference type="EMBL" id="KAJ9618338.1"/>
    </source>
</evidence>
<evidence type="ECO:0000256" key="1">
    <source>
        <dbReference type="ARBA" id="ARBA00006432"/>
    </source>
</evidence>
<dbReference type="InterPro" id="IPR025110">
    <property type="entry name" value="AMP-bd_C"/>
</dbReference>
<dbReference type="EMBL" id="JAPDRN010000143">
    <property type="protein sequence ID" value="KAJ9618338.1"/>
    <property type="molecule type" value="Genomic_DNA"/>
</dbReference>
<keyword evidence="5" id="KW-1185">Reference proteome</keyword>
<dbReference type="CDD" id="cd05911">
    <property type="entry name" value="Firefly_Luc_like"/>
    <property type="match status" value="1"/>
</dbReference>
<dbReference type="PANTHER" id="PTHR24096">
    <property type="entry name" value="LONG-CHAIN-FATTY-ACID--COA LIGASE"/>
    <property type="match status" value="1"/>
</dbReference>
<dbReference type="InterPro" id="IPR000873">
    <property type="entry name" value="AMP-dep_synth/lig_dom"/>
</dbReference>
<dbReference type="GO" id="GO:0016405">
    <property type="term" value="F:CoA-ligase activity"/>
    <property type="evidence" value="ECO:0007669"/>
    <property type="project" value="TreeGrafter"/>
</dbReference>
<protein>
    <recommendedName>
        <fullName evidence="6">4-coumarate--CoA ligase</fullName>
    </recommendedName>
</protein>
<dbReference type="Proteomes" id="UP001172681">
    <property type="component" value="Unassembled WGS sequence"/>
</dbReference>
<sequence length="552" mass="62046">MYFHGDGCVPIPNKDLLSWIFDGPKYDIDKPIYFDAANPSRSLSQRQVRTLVRKVIAGLRAIGFKEGDCLCVTSFNDIYYTILVLGVVGVGGIFTGTNPSYTHQELVHHVKVARVKYFISEPELLGPIEEAAAATGTPRSNILIFDVHGQKIPEGYQSWTTLLAHGEEDWIRFDDEKRAKNTTATRLFSSGTTGLPKAVDHSHTNLIAQHTLVFEKYAKPFEWPKERYMHALPMFHASTVPMLHFSTFRAGKATYIMRRYELEAYLANIEKYGITHMIVVPPIVIHIIMSPLSNKYSLKSVRSAWCGAAPLEKITQRRFQALLAPDSPVTQVWGMTELTCIASLIKYPEADDTGAVGRLIPNLEAKLVDDDGNNISAYDTRGELLVRGPTLINGYFDNPKANQESYDHEGFFRTGDIAYCDSKTKLWYIVDRKKELIKVRGFQVAPPELEAVLMDHPHLVDAAVIGVQGSIYESELPRAYVVRRDTPEGAALTEQDVKDHVAGRLAKYKRLEGGVRFVDSIPKNASGKILKRVYREQFKAELEAKKTKKARL</sequence>
<dbReference type="InterPro" id="IPR045851">
    <property type="entry name" value="AMP-bd_C_sf"/>
</dbReference>
<feature type="domain" description="AMP-binding enzyme C-terminal" evidence="3">
    <location>
        <begin position="448"/>
        <end position="528"/>
    </location>
</feature>
<reference evidence="4" key="1">
    <citation type="submission" date="2022-10" db="EMBL/GenBank/DDBJ databases">
        <title>Culturing micro-colonial fungi from biological soil crusts in the Mojave desert and describing Neophaeococcomyces mojavensis, and introducing the new genera and species Taxawa tesnikishii.</title>
        <authorList>
            <person name="Kurbessoian T."/>
            <person name="Stajich J.E."/>
        </authorList>
    </citation>
    <scope>NUCLEOTIDE SEQUENCE</scope>
    <source>
        <strain evidence="4">TK_35</strain>
    </source>
</reference>
<dbReference type="InterPro" id="IPR042099">
    <property type="entry name" value="ANL_N_sf"/>
</dbReference>
<feature type="domain" description="AMP-dependent synthetase/ligase" evidence="2">
    <location>
        <begin position="29"/>
        <end position="396"/>
    </location>
</feature>
<dbReference type="PANTHER" id="PTHR24096:SF265">
    <property type="entry name" value="ENZYME, PUTATIVE (AFU_ORTHOLOGUE AFUA_5G14270)-RELATED"/>
    <property type="match status" value="1"/>
</dbReference>
<organism evidence="4 5">
    <name type="scientific">Knufia peltigerae</name>
    <dbReference type="NCBI Taxonomy" id="1002370"/>
    <lineage>
        <taxon>Eukaryota</taxon>
        <taxon>Fungi</taxon>
        <taxon>Dikarya</taxon>
        <taxon>Ascomycota</taxon>
        <taxon>Pezizomycotina</taxon>
        <taxon>Eurotiomycetes</taxon>
        <taxon>Chaetothyriomycetidae</taxon>
        <taxon>Chaetothyriales</taxon>
        <taxon>Trichomeriaceae</taxon>
        <taxon>Knufia</taxon>
    </lineage>
</organism>
<evidence type="ECO:0000259" key="2">
    <source>
        <dbReference type="Pfam" id="PF00501"/>
    </source>
</evidence>
<dbReference type="SUPFAM" id="SSF56801">
    <property type="entry name" value="Acetyl-CoA synthetase-like"/>
    <property type="match status" value="1"/>
</dbReference>
<dbReference type="Gene3D" id="3.40.50.12780">
    <property type="entry name" value="N-terminal domain of ligase-like"/>
    <property type="match status" value="1"/>
</dbReference>
<dbReference type="GO" id="GO:0019748">
    <property type="term" value="P:secondary metabolic process"/>
    <property type="evidence" value="ECO:0007669"/>
    <property type="project" value="TreeGrafter"/>
</dbReference>
<comment type="caution">
    <text evidence="4">The sequence shown here is derived from an EMBL/GenBank/DDBJ whole genome shotgun (WGS) entry which is preliminary data.</text>
</comment>
<name>A0AA38XR39_9EURO</name>
<evidence type="ECO:0000313" key="5">
    <source>
        <dbReference type="Proteomes" id="UP001172681"/>
    </source>
</evidence>
<dbReference type="Pfam" id="PF00501">
    <property type="entry name" value="AMP-binding"/>
    <property type="match status" value="1"/>
</dbReference>
<accession>A0AA38XR39</accession>
<evidence type="ECO:0000259" key="3">
    <source>
        <dbReference type="Pfam" id="PF13193"/>
    </source>
</evidence>
<dbReference type="FunFam" id="3.30.300.30:FF:000007">
    <property type="entry name" value="4-coumarate--CoA ligase 2"/>
    <property type="match status" value="1"/>
</dbReference>
<evidence type="ECO:0008006" key="6">
    <source>
        <dbReference type="Google" id="ProtNLM"/>
    </source>
</evidence>
<proteinExistence type="inferred from homology"/>